<dbReference type="InterPro" id="IPR050481">
    <property type="entry name" value="UDP-glycosyltransf_plant"/>
</dbReference>
<protein>
    <recommendedName>
        <fullName evidence="4">Glycosyltransferase</fullName>
        <ecNumber evidence="4">2.4.1.-</ecNumber>
    </recommendedName>
</protein>
<dbReference type="RefSeq" id="XP_030549755.2">
    <property type="nucleotide sequence ID" value="XM_030693895.2"/>
</dbReference>
<dbReference type="KEGG" id="rarg:115754747"/>
<reference evidence="6" key="2">
    <citation type="submission" date="2025-08" db="UniProtKB">
        <authorList>
            <consortium name="RefSeq"/>
        </authorList>
    </citation>
    <scope>IDENTIFICATION</scope>
    <source>
        <tissue evidence="6">Leaf</tissue>
    </source>
</reference>
<gene>
    <name evidence="6" type="primary">LOC115754747</name>
</gene>
<dbReference type="InterPro" id="IPR035595">
    <property type="entry name" value="UDP_glycos_trans_CS"/>
</dbReference>
<dbReference type="GeneID" id="115754747"/>
<dbReference type="Pfam" id="PF00201">
    <property type="entry name" value="UDPGT"/>
    <property type="match status" value="1"/>
</dbReference>
<evidence type="ECO:0000256" key="4">
    <source>
        <dbReference type="RuleBase" id="RU362057"/>
    </source>
</evidence>
<evidence type="ECO:0000256" key="1">
    <source>
        <dbReference type="ARBA" id="ARBA00009995"/>
    </source>
</evidence>
<dbReference type="SUPFAM" id="SSF53756">
    <property type="entry name" value="UDP-Glycosyltransferase/glycogen phosphorylase"/>
    <property type="match status" value="1"/>
</dbReference>
<proteinExistence type="inferred from homology"/>
<dbReference type="PANTHER" id="PTHR48049:SF91">
    <property type="entry name" value="UDP-GLYCOSYLTRANSFERASE 79B7-RELATED"/>
    <property type="match status" value="1"/>
</dbReference>
<reference evidence="5" key="1">
    <citation type="submission" date="2025-05" db="UniProtKB">
        <authorList>
            <consortium name="RefSeq"/>
        </authorList>
    </citation>
    <scope>NUCLEOTIDE SEQUENCE [LARGE SCALE GENOMIC DNA]</scope>
</reference>
<dbReference type="InterPro" id="IPR002213">
    <property type="entry name" value="UDP_glucos_trans"/>
</dbReference>
<dbReference type="PROSITE" id="PS00375">
    <property type="entry name" value="UDPGT"/>
    <property type="match status" value="1"/>
</dbReference>
<accession>A0A8B8QRV9</accession>
<name>A0A8B8QRV9_9MYRT</name>
<keyword evidence="2 3" id="KW-0808">Transferase</keyword>
<dbReference type="Proteomes" id="UP000827889">
    <property type="component" value="Chromosome 2"/>
</dbReference>
<dbReference type="AlphaFoldDB" id="A0A8B8QRV9"/>
<dbReference type="GO" id="GO:0035251">
    <property type="term" value="F:UDP-glucosyltransferase activity"/>
    <property type="evidence" value="ECO:0007669"/>
    <property type="project" value="InterPro"/>
</dbReference>
<evidence type="ECO:0000313" key="6">
    <source>
        <dbReference type="RefSeq" id="XP_030549755.2"/>
    </source>
</evidence>
<keyword evidence="3" id="KW-0328">Glycosyltransferase</keyword>
<evidence type="ECO:0000256" key="3">
    <source>
        <dbReference type="RuleBase" id="RU003718"/>
    </source>
</evidence>
<sequence>MMSEETSSKFHIVMFPWFAVGHMTPFLHLSNELAKRGHKISFLLPRKALILLEDLNLHPDLITFHPVTVPSVATLPPGTETASEITISDTPLLAAAMDLTRPQLEVSLQAMRPDFVFYDTAHWIPQVARPLGIRTVCYNVVSAAAIAIVLVPAREVTLGKPLTEEELAKPPEGYPSETVVLRGSEARSLMFVSLPFGDNITFHGRTTTAMRECDAIAIRTCQEIERDLCAYIGSQYGKPVFLTGPVLPEPAATKTLDEKWAEWLGRFKPGSVVFCAFGSQHVLEKGQFQELLLGLESTGLPFLVALRPPVGTNSVEEAFPEGFEERVQGRGIVHGGWVQQPLILTHPSVGCFVSHCGFGSMWESLMCDCQIVMVPHLGDQILNTRLLAEELRVGIEVERDESGWFSKESLCRAIKSVINEESEVGQLVKENHAKWREVLVSPNFISGYIDRFIQNLQELQTEKKIRGVDVGRS</sequence>
<dbReference type="EC" id="2.4.1.-" evidence="4"/>
<dbReference type="CDD" id="cd03784">
    <property type="entry name" value="GT1_Gtf-like"/>
    <property type="match status" value="1"/>
</dbReference>
<dbReference type="PANTHER" id="PTHR48049">
    <property type="entry name" value="GLYCOSYLTRANSFERASE"/>
    <property type="match status" value="1"/>
</dbReference>
<evidence type="ECO:0000256" key="2">
    <source>
        <dbReference type="ARBA" id="ARBA00022679"/>
    </source>
</evidence>
<evidence type="ECO:0000313" key="5">
    <source>
        <dbReference type="Proteomes" id="UP000827889"/>
    </source>
</evidence>
<keyword evidence="5" id="KW-1185">Reference proteome</keyword>
<organism evidence="5 6">
    <name type="scientific">Rhodamnia argentea</name>
    <dbReference type="NCBI Taxonomy" id="178133"/>
    <lineage>
        <taxon>Eukaryota</taxon>
        <taxon>Viridiplantae</taxon>
        <taxon>Streptophyta</taxon>
        <taxon>Embryophyta</taxon>
        <taxon>Tracheophyta</taxon>
        <taxon>Spermatophyta</taxon>
        <taxon>Magnoliopsida</taxon>
        <taxon>eudicotyledons</taxon>
        <taxon>Gunneridae</taxon>
        <taxon>Pentapetalae</taxon>
        <taxon>rosids</taxon>
        <taxon>malvids</taxon>
        <taxon>Myrtales</taxon>
        <taxon>Myrtaceae</taxon>
        <taxon>Myrtoideae</taxon>
        <taxon>Myrteae</taxon>
        <taxon>Australasian group</taxon>
        <taxon>Rhodamnia</taxon>
    </lineage>
</organism>
<comment type="similarity">
    <text evidence="1 3">Belongs to the UDP-glycosyltransferase family.</text>
</comment>
<dbReference type="Gene3D" id="3.40.50.2000">
    <property type="entry name" value="Glycogen Phosphorylase B"/>
    <property type="match status" value="2"/>
</dbReference>